<dbReference type="InterPro" id="IPR029787">
    <property type="entry name" value="Nucleotide_cyclase"/>
</dbReference>
<dbReference type="GO" id="GO:0004016">
    <property type="term" value="F:adenylate cyclase activity"/>
    <property type="evidence" value="ECO:0007669"/>
    <property type="project" value="UniProtKB-ARBA"/>
</dbReference>
<sequence length="455" mass="50016">MITYMAEPGPGQIKAALAAGFGKRPAMDMHCMEAGSVPMKPPLFSIRPKYRTFLRNSYRDPILPSRAKIAVDRRLTVILAADVVGFSRLMEVDEERTHAAFSTCHTAIAGLVAKHRGRIFAGAGDSVLAEFASPVEAVRAAIDIQNDLAERRLDLAEGHQMKFRIGINLGDVIVDGSNLYGAGVNVAVRLETLAEPGGICLSGNIHEHVEQKLPLQYLDLGEQRVKNIAKPVHVYRVLTSEATQGVLSITAAETFATNWLVPRLGSFQLVHPDIALRLEIMGRVVDFAHEAFDVGIREGHGNWPGLKSHMLMPVEFTPLCSPEFLARAGNIAAPIDLLQMPLLSWSISDDWWREWFKLSGITNPEPAIRPSVQLKTQLAISQAAMAGQGIAILTPAFFAAEIATGRLIQPFSIVAGIGSSFWLVYPEDHQNSRKIHAFREWILEEVKRDMARAVV</sequence>
<dbReference type="Gene3D" id="3.30.70.1230">
    <property type="entry name" value="Nucleotide cyclase"/>
    <property type="match status" value="1"/>
</dbReference>
<evidence type="ECO:0000313" key="4">
    <source>
        <dbReference type="EMBL" id="PSH64270.1"/>
    </source>
</evidence>
<dbReference type="OrthoDB" id="9807765at2"/>
<dbReference type="Pfam" id="PF00211">
    <property type="entry name" value="Guanylate_cyc"/>
    <property type="match status" value="1"/>
</dbReference>
<organism evidence="4 5">
    <name type="scientific">Phyllobacterium brassicacearum</name>
    <dbReference type="NCBI Taxonomy" id="314235"/>
    <lineage>
        <taxon>Bacteria</taxon>
        <taxon>Pseudomonadati</taxon>
        <taxon>Pseudomonadota</taxon>
        <taxon>Alphaproteobacteria</taxon>
        <taxon>Hyphomicrobiales</taxon>
        <taxon>Phyllobacteriaceae</taxon>
        <taxon>Phyllobacterium</taxon>
    </lineage>
</organism>
<dbReference type="EMBL" id="PGGO01000021">
    <property type="protein sequence ID" value="PSH64270.1"/>
    <property type="molecule type" value="Genomic_DNA"/>
</dbReference>
<dbReference type="GO" id="GO:0009190">
    <property type="term" value="P:cyclic nucleotide biosynthetic process"/>
    <property type="evidence" value="ECO:0007669"/>
    <property type="project" value="InterPro"/>
</dbReference>
<comment type="similarity">
    <text evidence="1">Belongs to the LysR transcriptional regulatory family.</text>
</comment>
<dbReference type="GO" id="GO:0035556">
    <property type="term" value="P:intracellular signal transduction"/>
    <property type="evidence" value="ECO:0007669"/>
    <property type="project" value="InterPro"/>
</dbReference>
<name>A0A2P7BCR8_9HYPH</name>
<proteinExistence type="inferred from homology"/>
<dbReference type="InterPro" id="IPR058163">
    <property type="entry name" value="LysR-type_TF_proteobact-type"/>
</dbReference>
<dbReference type="CDD" id="cd07302">
    <property type="entry name" value="CHD"/>
    <property type="match status" value="1"/>
</dbReference>
<dbReference type="CDD" id="cd08432">
    <property type="entry name" value="PBP2_GcdR_TrpI_HvrB_AmpR_like"/>
    <property type="match status" value="1"/>
</dbReference>
<comment type="caution">
    <text evidence="4">The sequence shown here is derived from an EMBL/GenBank/DDBJ whole genome shotgun (WGS) entry which is preliminary data.</text>
</comment>
<dbReference type="PROSITE" id="PS50125">
    <property type="entry name" value="GUANYLATE_CYCLASE_2"/>
    <property type="match status" value="1"/>
</dbReference>
<keyword evidence="5" id="KW-1185">Reference proteome</keyword>
<evidence type="ECO:0000259" key="3">
    <source>
        <dbReference type="PROSITE" id="PS50125"/>
    </source>
</evidence>
<dbReference type="Pfam" id="PF03466">
    <property type="entry name" value="LysR_substrate"/>
    <property type="match status" value="1"/>
</dbReference>
<feature type="domain" description="Guanylate cyclase" evidence="3">
    <location>
        <begin position="77"/>
        <end position="191"/>
    </location>
</feature>
<dbReference type="GO" id="GO:0043565">
    <property type="term" value="F:sequence-specific DNA binding"/>
    <property type="evidence" value="ECO:0007669"/>
    <property type="project" value="TreeGrafter"/>
</dbReference>
<evidence type="ECO:0000256" key="1">
    <source>
        <dbReference type="ARBA" id="ARBA00009437"/>
    </source>
</evidence>
<dbReference type="InterPro" id="IPR001054">
    <property type="entry name" value="A/G_cyclase"/>
</dbReference>
<dbReference type="PANTHER" id="PTHR30537">
    <property type="entry name" value="HTH-TYPE TRANSCRIPTIONAL REGULATOR"/>
    <property type="match status" value="1"/>
</dbReference>
<dbReference type="AlphaFoldDB" id="A0A2P7BCR8"/>
<protein>
    <recommendedName>
        <fullName evidence="3">Guanylate cyclase domain-containing protein</fullName>
    </recommendedName>
</protein>
<dbReference type="PANTHER" id="PTHR30537:SF70">
    <property type="entry name" value="HTH-TYPE TRANSCRIPTIONAL ACTIVATOR AMPR"/>
    <property type="match status" value="1"/>
</dbReference>
<dbReference type="GO" id="GO:0006351">
    <property type="term" value="P:DNA-templated transcription"/>
    <property type="evidence" value="ECO:0007669"/>
    <property type="project" value="TreeGrafter"/>
</dbReference>
<dbReference type="SUPFAM" id="SSF55073">
    <property type="entry name" value="Nucleotide cyclase"/>
    <property type="match status" value="1"/>
</dbReference>
<dbReference type="SUPFAM" id="SSF53850">
    <property type="entry name" value="Periplasmic binding protein-like II"/>
    <property type="match status" value="1"/>
</dbReference>
<dbReference type="InterPro" id="IPR005119">
    <property type="entry name" value="LysR_subst-bd"/>
</dbReference>
<accession>A0A2P7BCR8</accession>
<dbReference type="Gene3D" id="3.40.190.10">
    <property type="entry name" value="Periplasmic binding protein-like II"/>
    <property type="match status" value="2"/>
</dbReference>
<evidence type="ECO:0000256" key="2">
    <source>
        <dbReference type="ARBA" id="ARBA00023159"/>
    </source>
</evidence>
<reference evidence="5" key="1">
    <citation type="submission" date="2017-11" db="EMBL/GenBank/DDBJ databases">
        <authorList>
            <person name="Kuznetsova I."/>
            <person name="Sazanova A."/>
            <person name="Chirak E."/>
            <person name="Safronova V."/>
            <person name="Willems A."/>
        </authorList>
    </citation>
    <scope>NUCLEOTIDE SEQUENCE [LARGE SCALE GENOMIC DNA]</scope>
    <source>
        <strain evidence="5">STM 196</strain>
    </source>
</reference>
<dbReference type="GO" id="GO:0003700">
    <property type="term" value="F:DNA-binding transcription factor activity"/>
    <property type="evidence" value="ECO:0007669"/>
    <property type="project" value="TreeGrafter"/>
</dbReference>
<keyword evidence="2" id="KW-0010">Activator</keyword>
<evidence type="ECO:0000313" key="5">
    <source>
        <dbReference type="Proteomes" id="UP000241444"/>
    </source>
</evidence>
<dbReference type="Proteomes" id="UP000241444">
    <property type="component" value="Unassembled WGS sequence"/>
</dbReference>
<dbReference type="RefSeq" id="WP_106713315.1">
    <property type="nucleotide sequence ID" value="NZ_PGGO01000021.1"/>
</dbReference>
<gene>
    <name evidence="4" type="ORF">CU102_22380</name>
</gene>